<accession>A0A6I6LEF2</accession>
<dbReference type="AlphaFoldDB" id="A0A6I6LEF2"/>
<dbReference type="GO" id="GO:0016788">
    <property type="term" value="F:hydrolase activity, acting on ester bonds"/>
    <property type="evidence" value="ECO:0007669"/>
    <property type="project" value="UniProtKB-ARBA"/>
</dbReference>
<organism evidence="2 3">
    <name type="scientific">Sphingorhabdus lacus</name>
    <dbReference type="NCBI Taxonomy" id="392610"/>
    <lineage>
        <taxon>Bacteria</taxon>
        <taxon>Pseudomonadati</taxon>
        <taxon>Pseudomonadota</taxon>
        <taxon>Alphaproteobacteria</taxon>
        <taxon>Sphingomonadales</taxon>
        <taxon>Sphingomonadaceae</taxon>
        <taxon>Sphingorhabdus</taxon>
    </lineage>
</organism>
<dbReference type="PROSITE" id="PS51318">
    <property type="entry name" value="TAT"/>
    <property type="match status" value="1"/>
</dbReference>
<dbReference type="InterPro" id="IPR013830">
    <property type="entry name" value="SGNH_hydro"/>
</dbReference>
<dbReference type="InterPro" id="IPR036514">
    <property type="entry name" value="SGNH_hydro_sf"/>
</dbReference>
<evidence type="ECO:0000313" key="2">
    <source>
        <dbReference type="EMBL" id="QGY80723.1"/>
    </source>
</evidence>
<dbReference type="InterPro" id="IPR006311">
    <property type="entry name" value="TAT_signal"/>
</dbReference>
<proteinExistence type="predicted"/>
<gene>
    <name evidence="2" type="ORF">EUU25_08880</name>
</gene>
<dbReference type="Proteomes" id="UP000428803">
    <property type="component" value="Chromosome"/>
</dbReference>
<evidence type="ECO:0000313" key="3">
    <source>
        <dbReference type="Proteomes" id="UP000428803"/>
    </source>
</evidence>
<dbReference type="Pfam" id="PF13472">
    <property type="entry name" value="Lipase_GDSL_2"/>
    <property type="match status" value="1"/>
</dbReference>
<dbReference type="SUPFAM" id="SSF52266">
    <property type="entry name" value="SGNH hydrolase"/>
    <property type="match status" value="1"/>
</dbReference>
<protein>
    <recommendedName>
        <fullName evidence="1">SGNH hydrolase-type esterase domain-containing protein</fullName>
    </recommendedName>
</protein>
<sequence>MTGELMLQPDHSRNYKPEEINEVALLVAKQPRSHPSRRHFLSSVAAIAGGAAMMTESAEAQAQERSKASRQAGAKVPTLLAFGDSNTWGYVPQRDEGLTRYSRYDPSVRWPMVLQRAGLGRFRVVEHGICGLVGGLESGVARFDDGTSRAAIDHIRGVILANWPVDELVVMLGTNDLAYPSLSQPEIIAPKIAATVLAALESHRWVGGKLPVVTLVSPIPLGHRVVELGITEEALTRSRQLAPVLAEQARLNGWRFLDAAHVGELETVDGIHWDVSHHRRFAEMLGHVIFT</sequence>
<name>A0A6I6LEF2_9SPHN</name>
<dbReference type="KEGG" id="slaa:EUU25_08880"/>
<keyword evidence="3" id="KW-1185">Reference proteome</keyword>
<reference evidence="3" key="1">
    <citation type="submission" date="2019-01" db="EMBL/GenBank/DDBJ databases">
        <title>Sphingorhabdus lacus sp.nov., isolated from an oligotrophic freshwater lake.</title>
        <authorList>
            <person name="Park M."/>
        </authorList>
    </citation>
    <scope>NUCLEOTIDE SEQUENCE [LARGE SCALE GENOMIC DNA]</scope>
    <source>
        <strain evidence="3">IMCC1753</strain>
    </source>
</reference>
<evidence type="ECO:0000259" key="1">
    <source>
        <dbReference type="Pfam" id="PF13472"/>
    </source>
</evidence>
<dbReference type="EMBL" id="CP035733">
    <property type="protein sequence ID" value="QGY80723.1"/>
    <property type="molecule type" value="Genomic_DNA"/>
</dbReference>
<feature type="domain" description="SGNH hydrolase-type esterase" evidence="1">
    <location>
        <begin position="81"/>
        <end position="261"/>
    </location>
</feature>
<dbReference type="Gene3D" id="3.40.50.1110">
    <property type="entry name" value="SGNH hydrolase"/>
    <property type="match status" value="1"/>
</dbReference>